<name>A0A9D3YGD6_DREPO</name>
<dbReference type="SUPFAM" id="SSF82927">
    <property type="entry name" value="Cysteine-rich DNA binding domain, (DM domain)"/>
    <property type="match status" value="1"/>
</dbReference>
<dbReference type="SMART" id="SM00301">
    <property type="entry name" value="DM"/>
    <property type="match status" value="1"/>
</dbReference>
<comment type="caution">
    <text evidence="8">The sequence shown here is derived from an EMBL/GenBank/DDBJ whole genome shotgun (WGS) entry which is preliminary data.</text>
</comment>
<feature type="DNA-binding region" description="DM" evidence="5">
    <location>
        <begin position="37"/>
        <end position="84"/>
    </location>
</feature>
<dbReference type="InterPro" id="IPR026607">
    <property type="entry name" value="DMRT"/>
</dbReference>
<reference evidence="8" key="2">
    <citation type="submission" date="2020-11" db="EMBL/GenBank/DDBJ databases">
        <authorList>
            <person name="McCartney M.A."/>
            <person name="Auch B."/>
            <person name="Kono T."/>
            <person name="Mallez S."/>
            <person name="Becker A."/>
            <person name="Gohl D.M."/>
            <person name="Silverstein K.A.T."/>
            <person name="Koren S."/>
            <person name="Bechman K.B."/>
            <person name="Herman A."/>
            <person name="Abrahante J.E."/>
            <person name="Garbe J."/>
        </authorList>
    </citation>
    <scope>NUCLEOTIDE SEQUENCE</scope>
    <source>
        <strain evidence="8">Duluth1</strain>
        <tissue evidence="8">Whole animal</tissue>
    </source>
</reference>
<dbReference type="GO" id="GO:0005634">
    <property type="term" value="C:nucleus"/>
    <property type="evidence" value="ECO:0007669"/>
    <property type="project" value="UniProtKB-SubCell"/>
</dbReference>
<keyword evidence="4 5" id="KW-0539">Nucleus</keyword>
<evidence type="ECO:0000256" key="6">
    <source>
        <dbReference type="SAM" id="MobiDB-lite"/>
    </source>
</evidence>
<protein>
    <recommendedName>
        <fullName evidence="7">DM domain-containing protein</fullName>
    </recommendedName>
</protein>
<keyword evidence="2 5" id="KW-0862">Zinc</keyword>
<evidence type="ECO:0000313" key="9">
    <source>
        <dbReference type="Proteomes" id="UP000828390"/>
    </source>
</evidence>
<dbReference type="Proteomes" id="UP000828390">
    <property type="component" value="Unassembled WGS sequence"/>
</dbReference>
<keyword evidence="9" id="KW-1185">Reference proteome</keyword>
<dbReference type="GO" id="GO:0007548">
    <property type="term" value="P:sex differentiation"/>
    <property type="evidence" value="ECO:0007669"/>
    <property type="project" value="TreeGrafter"/>
</dbReference>
<dbReference type="GO" id="GO:0000978">
    <property type="term" value="F:RNA polymerase II cis-regulatory region sequence-specific DNA binding"/>
    <property type="evidence" value="ECO:0007669"/>
    <property type="project" value="TreeGrafter"/>
</dbReference>
<gene>
    <name evidence="8" type="ORF">DPMN_074504</name>
</gene>
<dbReference type="InterPro" id="IPR001275">
    <property type="entry name" value="DM_DNA-bd"/>
</dbReference>
<keyword evidence="3 5" id="KW-0238">DNA-binding</keyword>
<dbReference type="FunFam" id="4.10.1040.10:FF:000001">
    <property type="entry name" value="doublesex- and mab-3-related transcription factor 1"/>
    <property type="match status" value="1"/>
</dbReference>
<dbReference type="PROSITE" id="PS40000">
    <property type="entry name" value="DM_1"/>
    <property type="match status" value="1"/>
</dbReference>
<dbReference type="InterPro" id="IPR036407">
    <property type="entry name" value="DM_DNA-bd_sf"/>
</dbReference>
<evidence type="ECO:0000259" key="7">
    <source>
        <dbReference type="PROSITE" id="PS50809"/>
    </source>
</evidence>
<dbReference type="Pfam" id="PF00751">
    <property type="entry name" value="DM"/>
    <property type="match status" value="1"/>
</dbReference>
<dbReference type="PANTHER" id="PTHR12322:SF116">
    <property type="entry name" value="DOUBLESEX-MAB RELATED 99B"/>
    <property type="match status" value="1"/>
</dbReference>
<evidence type="ECO:0000256" key="1">
    <source>
        <dbReference type="ARBA" id="ARBA00022723"/>
    </source>
</evidence>
<accession>A0A9D3YGD6</accession>
<dbReference type="PROSITE" id="PS50809">
    <property type="entry name" value="DM_2"/>
    <property type="match status" value="1"/>
</dbReference>
<feature type="region of interest" description="Disordered" evidence="6">
    <location>
        <begin position="159"/>
        <end position="180"/>
    </location>
</feature>
<dbReference type="PANTHER" id="PTHR12322">
    <property type="entry name" value="DOUBLESEX AND MAB-3 RELATED TRANSCRIPTION FACTOR DMRT"/>
    <property type="match status" value="1"/>
</dbReference>
<proteinExistence type="predicted"/>
<dbReference type="GO" id="GO:0000981">
    <property type="term" value="F:DNA-binding transcription factor activity, RNA polymerase II-specific"/>
    <property type="evidence" value="ECO:0007669"/>
    <property type="project" value="TreeGrafter"/>
</dbReference>
<feature type="region of interest" description="Disordered" evidence="6">
    <location>
        <begin position="307"/>
        <end position="329"/>
    </location>
</feature>
<comment type="subcellular location">
    <subcellularLocation>
        <location evidence="5">Nucleus</location>
    </subcellularLocation>
</comment>
<dbReference type="GO" id="GO:0046872">
    <property type="term" value="F:metal ion binding"/>
    <property type="evidence" value="ECO:0007669"/>
    <property type="project" value="UniProtKB-KW"/>
</dbReference>
<evidence type="ECO:0000313" key="8">
    <source>
        <dbReference type="EMBL" id="KAH3699546.1"/>
    </source>
</evidence>
<sequence length="329" mass="36384">MTSPALAVNGYDVSASSRSGTLMDGRTVDRMPRTPKCARCRNHGVVSALKGHKRYCRWRDCLCAKCTLIAERQRVMAAQVALRRQQAQEESEAKDLGILYGPGGLLQINEGTADEDEVRRKRTLKTGGHVDDDISPRHIKTEPIIRIPADNVNRNRKIVAEDRPSKSPGKPSEISQQQRDYGLSKIKVDDEKSSNVDSWFQTWSGSAVKNLYSVYGGDMSKYVGFFNKSLASQRKIDSLYPPPLMFTSGFHSDIDASTGSGMLFGQFGSNYSQMTSSLEAMRSPWNIYARFPGISFQHYLGAESSRASDANKHPLAGNPQTSQCSGDTE</sequence>
<dbReference type="EMBL" id="JAIWYP010000015">
    <property type="protein sequence ID" value="KAH3699546.1"/>
    <property type="molecule type" value="Genomic_DNA"/>
</dbReference>
<feature type="compositionally biased region" description="Polar residues" evidence="6">
    <location>
        <begin position="318"/>
        <end position="329"/>
    </location>
</feature>
<feature type="domain" description="DM" evidence="7">
    <location>
        <begin position="37"/>
        <end position="84"/>
    </location>
</feature>
<organism evidence="8 9">
    <name type="scientific">Dreissena polymorpha</name>
    <name type="common">Zebra mussel</name>
    <name type="synonym">Mytilus polymorpha</name>
    <dbReference type="NCBI Taxonomy" id="45954"/>
    <lineage>
        <taxon>Eukaryota</taxon>
        <taxon>Metazoa</taxon>
        <taxon>Spiralia</taxon>
        <taxon>Lophotrochozoa</taxon>
        <taxon>Mollusca</taxon>
        <taxon>Bivalvia</taxon>
        <taxon>Autobranchia</taxon>
        <taxon>Heteroconchia</taxon>
        <taxon>Euheterodonta</taxon>
        <taxon>Imparidentia</taxon>
        <taxon>Neoheterodontei</taxon>
        <taxon>Myida</taxon>
        <taxon>Dreissenoidea</taxon>
        <taxon>Dreissenidae</taxon>
        <taxon>Dreissena</taxon>
    </lineage>
</organism>
<reference evidence="8" key="1">
    <citation type="journal article" date="2019" name="bioRxiv">
        <title>The Genome of the Zebra Mussel, Dreissena polymorpha: A Resource for Invasive Species Research.</title>
        <authorList>
            <person name="McCartney M.A."/>
            <person name="Auch B."/>
            <person name="Kono T."/>
            <person name="Mallez S."/>
            <person name="Zhang Y."/>
            <person name="Obille A."/>
            <person name="Becker A."/>
            <person name="Abrahante J.E."/>
            <person name="Garbe J."/>
            <person name="Badalamenti J.P."/>
            <person name="Herman A."/>
            <person name="Mangelson H."/>
            <person name="Liachko I."/>
            <person name="Sullivan S."/>
            <person name="Sone E.D."/>
            <person name="Koren S."/>
            <person name="Silverstein K.A.T."/>
            <person name="Beckman K.B."/>
            <person name="Gohl D.M."/>
        </authorList>
    </citation>
    <scope>NUCLEOTIDE SEQUENCE</scope>
    <source>
        <strain evidence="8">Duluth1</strain>
        <tissue evidence="8">Whole animal</tissue>
    </source>
</reference>
<evidence type="ECO:0000256" key="3">
    <source>
        <dbReference type="ARBA" id="ARBA00023125"/>
    </source>
</evidence>
<dbReference type="AlphaFoldDB" id="A0A9D3YGD6"/>
<dbReference type="Gene3D" id="4.10.1040.10">
    <property type="entry name" value="DM DNA-binding domain"/>
    <property type="match status" value="1"/>
</dbReference>
<evidence type="ECO:0000256" key="4">
    <source>
        <dbReference type="ARBA" id="ARBA00023242"/>
    </source>
</evidence>
<evidence type="ECO:0000256" key="2">
    <source>
        <dbReference type="ARBA" id="ARBA00022833"/>
    </source>
</evidence>
<keyword evidence="1 5" id="KW-0479">Metal-binding</keyword>
<evidence type="ECO:0000256" key="5">
    <source>
        <dbReference type="PROSITE-ProRule" id="PRU00070"/>
    </source>
</evidence>